<keyword evidence="2" id="KW-1185">Reference proteome</keyword>
<dbReference type="RefSeq" id="WP_145928631.1">
    <property type="nucleotide sequence ID" value="NZ_CP109796.1"/>
</dbReference>
<dbReference type="AlphaFoldDB" id="A0A178ILK8"/>
<gene>
    <name evidence="1" type="ORF">AW736_06245</name>
</gene>
<dbReference type="EMBL" id="LRRQ01000048">
    <property type="protein sequence ID" value="OAM90782.1"/>
    <property type="molecule type" value="Genomic_DNA"/>
</dbReference>
<name>A0A178ILK8_9BACT</name>
<evidence type="ECO:0000313" key="1">
    <source>
        <dbReference type="EMBL" id="OAM90782.1"/>
    </source>
</evidence>
<dbReference type="STRING" id="1184151.AW736_06245"/>
<accession>A0A178ILK8</accession>
<proteinExistence type="predicted"/>
<sequence length="366" mass="40260">MKHPPSAGAPRILAPVTALAAFLLMLIAVATKPAAASGDGTVEFRPPNRDWFFDSGPDPATTGALEFSKKTILLTGDFTRGKRYVAAACVISRKFREANRMVFTVRTDQEVLMVLLTDSTGQVHMQKHPVKLNKPKEITVKFVAGKPFWDGAKDGVLHLPVKEVSVLVHSDEVDQRGFCEISDVRLLKPPASEPIVFENFDARKITIDGSTFVEPTERDWAFDRGPDPATTGTLEFSNKTILLTGDFTRGKRYVAAACAIRFREVNRMSFKVHTNQKKTLIVFITDVTGQIHLQRHPVKPNESQKITVGWTAGKSKEFRGGAKDGVLHLPVRKVSVLIDSAEVAGRGFCEISDVRLFNSPPSPPAT</sequence>
<dbReference type="Proteomes" id="UP000078486">
    <property type="component" value="Unassembled WGS sequence"/>
</dbReference>
<comment type="caution">
    <text evidence="1">The sequence shown here is derived from an EMBL/GenBank/DDBJ whole genome shotgun (WGS) entry which is preliminary data.</text>
</comment>
<evidence type="ECO:0000313" key="2">
    <source>
        <dbReference type="Proteomes" id="UP000078486"/>
    </source>
</evidence>
<dbReference type="OrthoDB" id="9776971at2"/>
<protein>
    <submittedName>
        <fullName evidence="1">Uncharacterized protein</fullName>
    </submittedName>
</protein>
<reference evidence="1 2" key="1">
    <citation type="submission" date="2016-01" db="EMBL/GenBank/DDBJ databases">
        <title>High potential of lignocellulose degradation of a new Verrucomicrobia species.</title>
        <authorList>
            <person name="Wang Y."/>
            <person name="Shi Y."/>
            <person name="Qiu Z."/>
            <person name="Liu S."/>
            <person name="Yang H."/>
        </authorList>
    </citation>
    <scope>NUCLEOTIDE SEQUENCE [LARGE SCALE GENOMIC DNA]</scope>
    <source>
        <strain evidence="1 2">TSB47</strain>
    </source>
</reference>
<organism evidence="1 2">
    <name type="scientific">Termitidicoccus mucosus</name>
    <dbReference type="NCBI Taxonomy" id="1184151"/>
    <lineage>
        <taxon>Bacteria</taxon>
        <taxon>Pseudomonadati</taxon>
        <taxon>Verrucomicrobiota</taxon>
        <taxon>Opitutia</taxon>
        <taxon>Opitutales</taxon>
        <taxon>Opitutaceae</taxon>
        <taxon>Termitidicoccus</taxon>
    </lineage>
</organism>